<evidence type="ECO:0000313" key="1">
    <source>
        <dbReference type="EMBL" id="REH18256.1"/>
    </source>
</evidence>
<proteinExistence type="predicted"/>
<comment type="caution">
    <text evidence="1">The sequence shown here is derived from an EMBL/GenBank/DDBJ whole genome shotgun (WGS) entry which is preliminary data.</text>
</comment>
<accession>A0A3E0G7W7</accession>
<gene>
    <name evidence="1" type="ORF">BCF44_13611</name>
</gene>
<dbReference type="EMBL" id="QUNO01000036">
    <property type="protein sequence ID" value="REH18256.1"/>
    <property type="molecule type" value="Genomic_DNA"/>
</dbReference>
<dbReference type="RefSeq" id="WP_116182116.1">
    <property type="nucleotide sequence ID" value="NZ_CP144379.1"/>
</dbReference>
<dbReference type="OrthoDB" id="4377352at2"/>
<evidence type="ECO:0000313" key="2">
    <source>
        <dbReference type="Proteomes" id="UP000256269"/>
    </source>
</evidence>
<reference evidence="1 2" key="1">
    <citation type="submission" date="2018-08" db="EMBL/GenBank/DDBJ databases">
        <title>Genomic Encyclopedia of Archaeal and Bacterial Type Strains, Phase II (KMG-II): from individual species to whole genera.</title>
        <authorList>
            <person name="Goeker M."/>
        </authorList>
    </citation>
    <scope>NUCLEOTIDE SEQUENCE [LARGE SCALE GENOMIC DNA]</scope>
    <source>
        <strain evidence="1 2">DSM 45791</strain>
    </source>
</reference>
<name>A0A3E0G7W7_9PSEU</name>
<dbReference type="AlphaFoldDB" id="A0A3E0G7W7"/>
<protein>
    <submittedName>
        <fullName evidence="1">Uncharacterized protein</fullName>
    </submittedName>
</protein>
<organism evidence="1 2">
    <name type="scientific">Kutzneria buriramensis</name>
    <dbReference type="NCBI Taxonomy" id="1045776"/>
    <lineage>
        <taxon>Bacteria</taxon>
        <taxon>Bacillati</taxon>
        <taxon>Actinomycetota</taxon>
        <taxon>Actinomycetes</taxon>
        <taxon>Pseudonocardiales</taxon>
        <taxon>Pseudonocardiaceae</taxon>
        <taxon>Kutzneria</taxon>
    </lineage>
</organism>
<sequence>MVEQTFDWGACAPDGWRGTIRPVDPPDPVWVNLAYVFRPSRVGSGYTALRVLAFGLDNGEIIPAEVYEWIQVRSGEWWGRIRGVARSTNGMVSFALDGQAVPSVALRQRDPADDRPPRW</sequence>
<dbReference type="Proteomes" id="UP000256269">
    <property type="component" value="Unassembled WGS sequence"/>
</dbReference>
<keyword evidence="2" id="KW-1185">Reference proteome</keyword>